<dbReference type="AlphaFoldDB" id="A0A8J6HSV0"/>
<organism evidence="2 3">
    <name type="scientific">Tenebrio molitor</name>
    <name type="common">Yellow mealworm beetle</name>
    <dbReference type="NCBI Taxonomy" id="7067"/>
    <lineage>
        <taxon>Eukaryota</taxon>
        <taxon>Metazoa</taxon>
        <taxon>Ecdysozoa</taxon>
        <taxon>Arthropoda</taxon>
        <taxon>Hexapoda</taxon>
        <taxon>Insecta</taxon>
        <taxon>Pterygota</taxon>
        <taxon>Neoptera</taxon>
        <taxon>Endopterygota</taxon>
        <taxon>Coleoptera</taxon>
        <taxon>Polyphaga</taxon>
        <taxon>Cucujiformia</taxon>
        <taxon>Tenebrionidae</taxon>
        <taxon>Tenebrio</taxon>
    </lineage>
</organism>
<keyword evidence="3" id="KW-1185">Reference proteome</keyword>
<protein>
    <submittedName>
        <fullName evidence="2">Uncharacterized protein</fullName>
    </submittedName>
</protein>
<reference evidence="2" key="2">
    <citation type="submission" date="2021-08" db="EMBL/GenBank/DDBJ databases">
        <authorList>
            <person name="Eriksson T."/>
        </authorList>
    </citation>
    <scope>NUCLEOTIDE SEQUENCE</scope>
    <source>
        <strain evidence="2">Stoneville</strain>
        <tissue evidence="2">Whole head</tissue>
    </source>
</reference>
<feature type="region of interest" description="Disordered" evidence="1">
    <location>
        <begin position="1"/>
        <end position="26"/>
    </location>
</feature>
<sequence length="170" mass="19067">MKICSALDNPIDRGSGAPKHLNDTPRRQIGDLRPDFQEEASPYAPIIRLRLFIDVLNASEGDDTTSDVFISEFYLHSHGPLDRTTWKMRVRESGSCHTGQIFSSEDRPVSGERLCNKQIEPGDPPTAAPGVPDPIGIRQGEHCYVTSSLSYVKLRVTLELRTYICMHKEE</sequence>
<proteinExistence type="predicted"/>
<name>A0A8J6HSV0_TENMO</name>
<evidence type="ECO:0000313" key="3">
    <source>
        <dbReference type="Proteomes" id="UP000719412"/>
    </source>
</evidence>
<dbReference type="Proteomes" id="UP000719412">
    <property type="component" value="Unassembled WGS sequence"/>
</dbReference>
<evidence type="ECO:0000256" key="1">
    <source>
        <dbReference type="SAM" id="MobiDB-lite"/>
    </source>
</evidence>
<accession>A0A8J6HSV0</accession>
<dbReference type="EMBL" id="JABDTM020012685">
    <property type="protein sequence ID" value="KAH0820184.1"/>
    <property type="molecule type" value="Genomic_DNA"/>
</dbReference>
<comment type="caution">
    <text evidence="2">The sequence shown here is derived from an EMBL/GenBank/DDBJ whole genome shotgun (WGS) entry which is preliminary data.</text>
</comment>
<gene>
    <name evidence="2" type="ORF">GEV33_002607</name>
</gene>
<reference evidence="2" key="1">
    <citation type="journal article" date="2020" name="J Insects Food Feed">
        <title>The yellow mealworm (Tenebrio molitor) genome: a resource for the emerging insects as food and feed industry.</title>
        <authorList>
            <person name="Eriksson T."/>
            <person name="Andere A."/>
            <person name="Kelstrup H."/>
            <person name="Emery V."/>
            <person name="Picard C."/>
        </authorList>
    </citation>
    <scope>NUCLEOTIDE SEQUENCE</scope>
    <source>
        <strain evidence="2">Stoneville</strain>
        <tissue evidence="2">Whole head</tissue>
    </source>
</reference>
<evidence type="ECO:0000313" key="2">
    <source>
        <dbReference type="EMBL" id="KAH0820184.1"/>
    </source>
</evidence>